<keyword evidence="5" id="KW-0687">Ribonucleoprotein</keyword>
<comment type="subcellular location">
    <subcellularLocation>
        <location evidence="1">Mitochondrion</location>
    </subcellularLocation>
</comment>
<evidence type="ECO:0000256" key="5">
    <source>
        <dbReference type="ARBA" id="ARBA00023274"/>
    </source>
</evidence>
<proteinExistence type="inferred from homology"/>
<evidence type="ECO:0000256" key="1">
    <source>
        <dbReference type="ARBA" id="ARBA00004173"/>
    </source>
</evidence>
<dbReference type="SUPFAM" id="SSF53137">
    <property type="entry name" value="Translational machinery components"/>
    <property type="match status" value="1"/>
</dbReference>
<dbReference type="EMBL" id="UYRT01079855">
    <property type="protein sequence ID" value="VDN21517.1"/>
    <property type="molecule type" value="Genomic_DNA"/>
</dbReference>
<dbReference type="PANTHER" id="PTHR12899:SF3">
    <property type="entry name" value="LARGE RIBOSOMAL SUBUNIT PROTEIN UL18M"/>
    <property type="match status" value="1"/>
</dbReference>
<dbReference type="AlphaFoldDB" id="A0A183DWE1"/>
<dbReference type="PANTHER" id="PTHR12899">
    <property type="entry name" value="39S RIBOSOMAL PROTEIN L18, MITOCHONDRIAL"/>
    <property type="match status" value="1"/>
</dbReference>
<dbReference type="CDD" id="cd00432">
    <property type="entry name" value="Ribosomal_L18_L5e"/>
    <property type="match status" value="1"/>
</dbReference>
<keyword evidence="4" id="KW-0496">Mitochondrion</keyword>
<evidence type="ECO:0000313" key="6">
    <source>
        <dbReference type="EMBL" id="VDN21517.1"/>
    </source>
</evidence>
<evidence type="ECO:0000256" key="3">
    <source>
        <dbReference type="ARBA" id="ARBA00022980"/>
    </source>
</evidence>
<dbReference type="GO" id="GO:1990904">
    <property type="term" value="C:ribonucleoprotein complex"/>
    <property type="evidence" value="ECO:0007669"/>
    <property type="project" value="UniProtKB-KW"/>
</dbReference>
<dbReference type="GO" id="GO:0008097">
    <property type="term" value="F:5S rRNA binding"/>
    <property type="evidence" value="ECO:0007669"/>
    <property type="project" value="TreeGrafter"/>
</dbReference>
<dbReference type="InterPro" id="IPR036967">
    <property type="entry name" value="Ribosomal_uS11_sf"/>
</dbReference>
<dbReference type="GO" id="GO:0003735">
    <property type="term" value="F:structural constituent of ribosome"/>
    <property type="evidence" value="ECO:0007669"/>
    <property type="project" value="InterPro"/>
</dbReference>
<dbReference type="GO" id="GO:0005840">
    <property type="term" value="C:ribosome"/>
    <property type="evidence" value="ECO:0007669"/>
    <property type="project" value="UniProtKB-KW"/>
</dbReference>
<organism evidence="8">
    <name type="scientific">Gongylonema pulchrum</name>
    <dbReference type="NCBI Taxonomy" id="637853"/>
    <lineage>
        <taxon>Eukaryota</taxon>
        <taxon>Metazoa</taxon>
        <taxon>Ecdysozoa</taxon>
        <taxon>Nematoda</taxon>
        <taxon>Chromadorea</taxon>
        <taxon>Rhabditida</taxon>
        <taxon>Spirurina</taxon>
        <taxon>Spiruromorpha</taxon>
        <taxon>Spiruroidea</taxon>
        <taxon>Gongylonematidae</taxon>
        <taxon>Gongylonema</taxon>
    </lineage>
</organism>
<dbReference type="GO" id="GO:0006412">
    <property type="term" value="P:translation"/>
    <property type="evidence" value="ECO:0007669"/>
    <property type="project" value="InterPro"/>
</dbReference>
<keyword evidence="3" id="KW-0689">Ribosomal protein</keyword>
<dbReference type="OrthoDB" id="1932324at2759"/>
<dbReference type="InterPro" id="IPR057268">
    <property type="entry name" value="Ribosomal_L18"/>
</dbReference>
<dbReference type="Gene3D" id="3.30.420.80">
    <property type="entry name" value="Ribosomal protein S11"/>
    <property type="match status" value="1"/>
</dbReference>
<dbReference type="WBParaSite" id="GPUH_0001304601-mRNA-1">
    <property type="protein sequence ID" value="GPUH_0001304601-mRNA-1"/>
    <property type="gene ID" value="GPUH_0001304601"/>
</dbReference>
<evidence type="ECO:0000313" key="7">
    <source>
        <dbReference type="Proteomes" id="UP000271098"/>
    </source>
</evidence>
<evidence type="ECO:0000256" key="2">
    <source>
        <dbReference type="ARBA" id="ARBA00007116"/>
    </source>
</evidence>
<dbReference type="Proteomes" id="UP000271098">
    <property type="component" value="Unassembled WGS sequence"/>
</dbReference>
<reference evidence="8" key="1">
    <citation type="submission" date="2016-06" db="UniProtKB">
        <authorList>
            <consortium name="WormBaseParasite"/>
        </authorList>
    </citation>
    <scope>IDENTIFICATION</scope>
</reference>
<dbReference type="InterPro" id="IPR005484">
    <property type="entry name" value="Ribosomal_uL18_bac/plant/anim"/>
</dbReference>
<evidence type="ECO:0000313" key="8">
    <source>
        <dbReference type="WBParaSite" id="GPUH_0001304601-mRNA-1"/>
    </source>
</evidence>
<keyword evidence="7" id="KW-1185">Reference proteome</keyword>
<dbReference type="GO" id="GO:0005739">
    <property type="term" value="C:mitochondrion"/>
    <property type="evidence" value="ECO:0007669"/>
    <property type="project" value="UniProtKB-SubCell"/>
</dbReference>
<name>A0A183DWE1_9BILA</name>
<sequence length="133" mass="15365">MTRARLLTRFVNRNPRNIERLGLQAPPAGYGMDVDRDKHSFIYRAVLTRHRQYIEAHIEHYREGIVLSASSREKHISSQLYHPSDVSACANIGRVLGLRSCMAGIHFLQAVQPDVIKRSEHVCFLPNLYFLFF</sequence>
<accession>A0A183DWE1</accession>
<protein>
    <submittedName>
        <fullName evidence="8">Transposase</fullName>
    </submittedName>
</protein>
<gene>
    <name evidence="6" type="ORF">GPUH_LOCUS13032</name>
</gene>
<comment type="similarity">
    <text evidence="2">Belongs to the universal ribosomal protein uL18 family.</text>
</comment>
<reference evidence="6 7" key="2">
    <citation type="submission" date="2018-11" db="EMBL/GenBank/DDBJ databases">
        <authorList>
            <consortium name="Pathogen Informatics"/>
        </authorList>
    </citation>
    <scope>NUCLEOTIDE SEQUENCE [LARGE SCALE GENOMIC DNA]</scope>
</reference>
<evidence type="ECO:0000256" key="4">
    <source>
        <dbReference type="ARBA" id="ARBA00023128"/>
    </source>
</evidence>